<protein>
    <recommendedName>
        <fullName evidence="1">Putative plant transposon protein domain-containing protein</fullName>
    </recommendedName>
</protein>
<sequence length="201" mass="21953">MLNVLPTPNLTVIREFYACCSPNMHAQVDLVNAATLIGCNVEIRGVSVPFTATTIREILGLIAPVSEMSTVDKELAALFVDSVVAETYADRPDATPEELSAGALSELCRLLGHLVRTLLYPSTQSSKITLEEARLIYVLNAKGPYLPFEHYMYTAIRRAAVKGRRHKKAALVFPSVITAVCKAKGVVFEDSDEMAPPLNVF</sequence>
<organism evidence="2 3">
    <name type="scientific">Rosa chinensis</name>
    <name type="common">China rose</name>
    <dbReference type="NCBI Taxonomy" id="74649"/>
    <lineage>
        <taxon>Eukaryota</taxon>
        <taxon>Viridiplantae</taxon>
        <taxon>Streptophyta</taxon>
        <taxon>Embryophyta</taxon>
        <taxon>Tracheophyta</taxon>
        <taxon>Spermatophyta</taxon>
        <taxon>Magnoliopsida</taxon>
        <taxon>eudicotyledons</taxon>
        <taxon>Gunneridae</taxon>
        <taxon>Pentapetalae</taxon>
        <taxon>rosids</taxon>
        <taxon>fabids</taxon>
        <taxon>Rosales</taxon>
        <taxon>Rosaceae</taxon>
        <taxon>Rosoideae</taxon>
        <taxon>Rosoideae incertae sedis</taxon>
        <taxon>Rosa</taxon>
    </lineage>
</organism>
<evidence type="ECO:0000313" key="2">
    <source>
        <dbReference type="EMBL" id="PRQ17404.1"/>
    </source>
</evidence>
<dbReference type="Gramene" id="PRQ17404">
    <property type="protein sequence ID" value="PRQ17404"/>
    <property type="gene ID" value="RchiOBHm_Chr7g0194631"/>
</dbReference>
<gene>
    <name evidence="2" type="ORF">RchiOBHm_Chr7g0194631</name>
</gene>
<accession>A0A2P6P675</accession>
<keyword evidence="3" id="KW-1185">Reference proteome</keyword>
<comment type="caution">
    <text evidence="2">The sequence shown here is derived from an EMBL/GenBank/DDBJ whole genome shotgun (WGS) entry which is preliminary data.</text>
</comment>
<dbReference type="Pfam" id="PF20167">
    <property type="entry name" value="Transposase_32"/>
    <property type="match status" value="1"/>
</dbReference>
<evidence type="ECO:0000259" key="1">
    <source>
        <dbReference type="Pfam" id="PF20167"/>
    </source>
</evidence>
<name>A0A2P6P675_ROSCH</name>
<dbReference type="AlphaFoldDB" id="A0A2P6P675"/>
<feature type="domain" description="Putative plant transposon protein" evidence="1">
    <location>
        <begin position="7"/>
        <end position="186"/>
    </location>
</feature>
<dbReference type="EMBL" id="PDCK01000045">
    <property type="protein sequence ID" value="PRQ17404.1"/>
    <property type="molecule type" value="Genomic_DNA"/>
</dbReference>
<dbReference type="Proteomes" id="UP000238479">
    <property type="component" value="Chromosome 7"/>
</dbReference>
<reference evidence="2 3" key="1">
    <citation type="journal article" date="2018" name="Nat. Genet.">
        <title>The Rosa genome provides new insights in the design of modern roses.</title>
        <authorList>
            <person name="Bendahmane M."/>
        </authorList>
    </citation>
    <scope>NUCLEOTIDE SEQUENCE [LARGE SCALE GENOMIC DNA]</scope>
    <source>
        <strain evidence="3">cv. Old Blush</strain>
    </source>
</reference>
<proteinExistence type="predicted"/>
<dbReference type="InterPro" id="IPR046796">
    <property type="entry name" value="Transposase_32_dom"/>
</dbReference>
<evidence type="ECO:0000313" key="3">
    <source>
        <dbReference type="Proteomes" id="UP000238479"/>
    </source>
</evidence>